<keyword evidence="1" id="KW-1133">Transmembrane helix</keyword>
<accession>A0A0B0HAP7</accession>
<dbReference type="InterPro" id="IPR036197">
    <property type="entry name" value="NarG-like_sf"/>
</dbReference>
<evidence type="ECO:0000256" key="1">
    <source>
        <dbReference type="SAM" id="Phobius"/>
    </source>
</evidence>
<keyword evidence="1" id="KW-0472">Membrane</keyword>
<dbReference type="OrthoDB" id="7872966at2"/>
<dbReference type="EMBL" id="JRAA01000001">
    <property type="protein sequence ID" value="KHF25747.1"/>
    <property type="molecule type" value="Genomic_DNA"/>
</dbReference>
<gene>
    <name evidence="3" type="ORF">BOV88_03175</name>
    <name evidence="2" type="ORF">JV46_19110</name>
</gene>
<evidence type="ECO:0000313" key="4">
    <source>
        <dbReference type="Proteomes" id="UP000030856"/>
    </source>
</evidence>
<protein>
    <recommendedName>
        <fullName evidence="6">Nitrate reductase gamma subunit</fullName>
    </recommendedName>
</protein>
<keyword evidence="4" id="KW-1185">Reference proteome</keyword>
<keyword evidence="1" id="KW-0812">Transmembrane</keyword>
<dbReference type="Gene3D" id="1.20.950.20">
    <property type="entry name" value="Transmembrane di-heme cytochromes, Chain C"/>
    <property type="match status" value="1"/>
</dbReference>
<comment type="caution">
    <text evidence="2">The sequence shown here is derived from an EMBL/GenBank/DDBJ whole genome shotgun (WGS) entry which is preliminary data.</text>
</comment>
<feature type="transmembrane region" description="Helical" evidence="1">
    <location>
        <begin position="141"/>
        <end position="163"/>
    </location>
</feature>
<feature type="transmembrane region" description="Helical" evidence="1">
    <location>
        <begin position="67"/>
        <end position="89"/>
    </location>
</feature>
<dbReference type="GeneID" id="86990899"/>
<evidence type="ECO:0000313" key="5">
    <source>
        <dbReference type="Proteomes" id="UP000190962"/>
    </source>
</evidence>
<evidence type="ECO:0000313" key="3">
    <source>
        <dbReference type="EMBL" id="OOY35660.1"/>
    </source>
</evidence>
<evidence type="ECO:0008006" key="6">
    <source>
        <dbReference type="Google" id="ProtNLM"/>
    </source>
</evidence>
<dbReference type="Proteomes" id="UP000190962">
    <property type="component" value="Unassembled WGS sequence"/>
</dbReference>
<dbReference type="Proteomes" id="UP000030856">
    <property type="component" value="Unassembled WGS sequence"/>
</dbReference>
<reference evidence="3 5" key="2">
    <citation type="submission" date="2016-11" db="EMBL/GenBank/DDBJ databases">
        <title>Mixed transmission modes and dynamic genome evolution in an obligate animal-bacterial symbiosis.</title>
        <authorList>
            <person name="Russell S.L."/>
            <person name="Corbett-Detig R.B."/>
            <person name="Cavanaugh C.M."/>
        </authorList>
    </citation>
    <scope>NUCLEOTIDE SEQUENCE [LARGE SCALE GENOMIC DNA]</scope>
    <source>
        <strain evidence="3">MA-KB16</strain>
    </source>
</reference>
<proteinExistence type="predicted"/>
<feature type="transmembrane region" description="Helical" evidence="1">
    <location>
        <begin position="175"/>
        <end position="198"/>
    </location>
</feature>
<organism evidence="2 4">
    <name type="scientific">Solemya velum gill symbiont</name>
    <dbReference type="NCBI Taxonomy" id="2340"/>
    <lineage>
        <taxon>Bacteria</taxon>
        <taxon>Pseudomonadati</taxon>
        <taxon>Pseudomonadota</taxon>
        <taxon>Gammaproteobacteria</taxon>
        <taxon>sulfur-oxidizing symbionts</taxon>
    </lineage>
</organism>
<dbReference type="eggNOG" id="COG2181">
    <property type="taxonomic scope" value="Bacteria"/>
</dbReference>
<evidence type="ECO:0000313" key="2">
    <source>
        <dbReference type="EMBL" id="KHF25747.1"/>
    </source>
</evidence>
<dbReference type="EMBL" id="MPNX01000003">
    <property type="protein sequence ID" value="OOY35660.1"/>
    <property type="molecule type" value="Genomic_DNA"/>
</dbReference>
<sequence>MFTDFIDGPFWTFSVSVFAIGVIWRLISIIRLGVPGDLAVPREDGGAGGMRTILSRFMARPAVRKRALLIVVAGYMFHVGLFALLFFAQPHIDFYVDRFGVPAWAGMPRWLFILTAEIAFAGLIMAWLYRVMHPVTRMLSGIGEHTASWLVFFVMLTGCLALLEQYDSLRVLHFFLAELLLIYFPFSSLMHTFTFAFSRNYTGATMGRRGVDA</sequence>
<dbReference type="AlphaFoldDB" id="A0A0B0HAP7"/>
<dbReference type="RefSeq" id="WP_052131947.1">
    <property type="nucleotide sequence ID" value="NZ_JRAA01000001.1"/>
</dbReference>
<dbReference type="SUPFAM" id="SSF103501">
    <property type="entry name" value="Respiratory nitrate reductase 1 gamma chain"/>
    <property type="match status" value="1"/>
</dbReference>
<reference evidence="2 4" key="1">
    <citation type="journal article" date="2014" name="BMC Genomics">
        <title>The genome of the intracellular bacterium of the coastal bivalve, Solemya velum: a blueprint for thriving in and out of symbiosis.</title>
        <authorList>
            <person name="Dmytrenko O."/>
            <person name="Russell S.L."/>
            <person name="Loo W.T."/>
            <person name="Fontanez K.M."/>
            <person name="Liao L."/>
            <person name="Roeselers G."/>
            <person name="Sharma R."/>
            <person name="Stewart F.J."/>
            <person name="Newton I.L."/>
            <person name="Woyke T."/>
            <person name="Wu D."/>
            <person name="Lang J.M."/>
            <person name="Eisen J.A."/>
            <person name="Cavanaugh C.M."/>
        </authorList>
    </citation>
    <scope>NUCLEOTIDE SEQUENCE [LARGE SCALE GENOMIC DNA]</scope>
    <source>
        <strain evidence="2 4">WH</strain>
    </source>
</reference>
<dbReference type="STRING" id="2340.JV46_19110"/>
<feature type="transmembrane region" description="Helical" evidence="1">
    <location>
        <begin position="12"/>
        <end position="34"/>
    </location>
</feature>
<feature type="transmembrane region" description="Helical" evidence="1">
    <location>
        <begin position="109"/>
        <end position="129"/>
    </location>
</feature>
<name>A0A0B0HAP7_SOVGS</name>